<reference evidence="4 5" key="3">
    <citation type="submission" date="2019-11" db="EMBL/GenBank/DDBJ databases">
        <title>A de novo genome assembly of a pear dwarfing rootstock.</title>
        <authorList>
            <person name="Wang F."/>
            <person name="Wang J."/>
            <person name="Li S."/>
            <person name="Zhang Y."/>
            <person name="Fang M."/>
            <person name="Ma L."/>
            <person name="Zhao Y."/>
            <person name="Jiang S."/>
        </authorList>
    </citation>
    <scope>NUCLEOTIDE SEQUENCE [LARGE SCALE GENOMIC DNA]</scope>
    <source>
        <strain evidence="4">S2</strain>
        <tissue evidence="4">Leaf</tissue>
    </source>
</reference>
<comment type="similarity">
    <text evidence="1">Belongs to the UDP-glycosyltransferase family.</text>
</comment>
<reference evidence="5" key="2">
    <citation type="submission" date="2019-10" db="EMBL/GenBank/DDBJ databases">
        <title>A de novo genome assembly of a pear dwarfing rootstock.</title>
        <authorList>
            <person name="Wang F."/>
            <person name="Wang J."/>
            <person name="Li S."/>
            <person name="Zhang Y."/>
            <person name="Fang M."/>
            <person name="Ma L."/>
            <person name="Zhao Y."/>
            <person name="Jiang S."/>
        </authorList>
    </citation>
    <scope>NUCLEOTIDE SEQUENCE [LARGE SCALE GENOMIC DNA]</scope>
</reference>
<evidence type="ECO:0000313" key="5">
    <source>
        <dbReference type="Proteomes" id="UP000327157"/>
    </source>
</evidence>
<comment type="caution">
    <text evidence="4">The sequence shown here is derived from an EMBL/GenBank/DDBJ whole genome shotgun (WGS) entry which is preliminary data.</text>
</comment>
<proteinExistence type="inferred from homology"/>
<dbReference type="GO" id="GO:0080044">
    <property type="term" value="F:quercetin 7-O-glucosyltransferase activity"/>
    <property type="evidence" value="ECO:0007669"/>
    <property type="project" value="TreeGrafter"/>
</dbReference>
<dbReference type="FunFam" id="3.40.50.2000:FF:000138">
    <property type="entry name" value="Glycosyltransferase"/>
    <property type="match status" value="1"/>
</dbReference>
<dbReference type="Proteomes" id="UP000327157">
    <property type="component" value="Chromosome 11"/>
</dbReference>
<dbReference type="Gene3D" id="3.40.50.2000">
    <property type="entry name" value="Glycogen Phosphorylase B"/>
    <property type="match status" value="2"/>
</dbReference>
<keyword evidence="2" id="KW-0328">Glycosyltransferase</keyword>
<evidence type="ECO:0000256" key="3">
    <source>
        <dbReference type="ARBA" id="ARBA00022679"/>
    </source>
</evidence>
<dbReference type="PANTHER" id="PTHR11926:SF774">
    <property type="entry name" value="UDP-GLYCOSYLTRANSFERASE 85A1-RELATED"/>
    <property type="match status" value="1"/>
</dbReference>
<evidence type="ECO:0000256" key="1">
    <source>
        <dbReference type="ARBA" id="ARBA00009995"/>
    </source>
</evidence>
<protein>
    <submittedName>
        <fullName evidence="4">UDP-glycosyltransferase 87A1-like</fullName>
    </submittedName>
</protein>
<dbReference type="InterPro" id="IPR002213">
    <property type="entry name" value="UDP_glucos_trans"/>
</dbReference>
<dbReference type="AlphaFoldDB" id="A0A5N5FW67"/>
<gene>
    <name evidence="4" type="ORF">D8674_006874</name>
</gene>
<evidence type="ECO:0000313" key="4">
    <source>
        <dbReference type="EMBL" id="KAB2607157.1"/>
    </source>
</evidence>
<dbReference type="CDD" id="cd03784">
    <property type="entry name" value="GT1_Gtf-like"/>
    <property type="match status" value="1"/>
</dbReference>
<dbReference type="GO" id="GO:0080043">
    <property type="term" value="F:quercetin 3-O-glucosyltransferase activity"/>
    <property type="evidence" value="ECO:0007669"/>
    <property type="project" value="TreeGrafter"/>
</dbReference>
<keyword evidence="5" id="KW-1185">Reference proteome</keyword>
<dbReference type="PANTHER" id="PTHR11926">
    <property type="entry name" value="GLUCOSYL/GLUCURONOSYL TRANSFERASES"/>
    <property type="match status" value="1"/>
</dbReference>
<accession>A0A5N5FW67</accession>
<keyword evidence="3 4" id="KW-0808">Transferase</keyword>
<dbReference type="Pfam" id="PF00201">
    <property type="entry name" value="UDPGT"/>
    <property type="match status" value="1"/>
</dbReference>
<sequence>MDIAEVETTTICHMVALPYPGRGHINPMMNLCKLLSSKNPQLLITFVVTEEWHGFIKSDPKPDNIRLATIPNVIPSEHSRAKDFAAFLEAVWTKMEAPVEQLLDGLEQPVTAIIADTFLVWALRVGSRRNILVASLWTPSPTMFSMLHHFELLKENGHFPLDVSERGDETIEYIPGVSTTSVADLPPAFFADHQNVFPKALEAVSQAVEKAQYLLFTSVYELDPQVFEALKAKFAFPIYPIGPSIPYFELSKTLPTNQNDIDYLHWLDSQPKKSVLYISMGSFRSVSKSQMDEIAAGVKSSCVRVFWVARGDASELRDCVGDLGLVVPWCDQLRVLCHDSIGGFWSHCGWNSTLEAVYAGLPILTCPISWDQIPNGKQIVEDWRIGYRVKKKVGVELLVSRKEIAELVKKFMDLESEEGKDLRERAKQLQEVCRGAIANGGSSDRNLDAFIKDISQGHN</sequence>
<dbReference type="EMBL" id="SMOL01000559">
    <property type="protein sequence ID" value="KAB2607157.1"/>
    <property type="molecule type" value="Genomic_DNA"/>
</dbReference>
<reference evidence="4 5" key="1">
    <citation type="submission" date="2019-09" db="EMBL/GenBank/DDBJ databases">
        <authorList>
            <person name="Ou C."/>
        </authorList>
    </citation>
    <scope>NUCLEOTIDE SEQUENCE [LARGE SCALE GENOMIC DNA]</scope>
    <source>
        <strain evidence="4">S2</strain>
        <tissue evidence="4">Leaf</tissue>
    </source>
</reference>
<dbReference type="SUPFAM" id="SSF53756">
    <property type="entry name" value="UDP-Glycosyltransferase/glycogen phosphorylase"/>
    <property type="match status" value="1"/>
</dbReference>
<dbReference type="OrthoDB" id="5835829at2759"/>
<organism evidence="4 5">
    <name type="scientific">Pyrus ussuriensis x Pyrus communis</name>
    <dbReference type="NCBI Taxonomy" id="2448454"/>
    <lineage>
        <taxon>Eukaryota</taxon>
        <taxon>Viridiplantae</taxon>
        <taxon>Streptophyta</taxon>
        <taxon>Embryophyta</taxon>
        <taxon>Tracheophyta</taxon>
        <taxon>Spermatophyta</taxon>
        <taxon>Magnoliopsida</taxon>
        <taxon>eudicotyledons</taxon>
        <taxon>Gunneridae</taxon>
        <taxon>Pentapetalae</taxon>
        <taxon>rosids</taxon>
        <taxon>fabids</taxon>
        <taxon>Rosales</taxon>
        <taxon>Rosaceae</taxon>
        <taxon>Amygdaloideae</taxon>
        <taxon>Maleae</taxon>
        <taxon>Pyrus</taxon>
    </lineage>
</organism>
<name>A0A5N5FW67_9ROSA</name>
<dbReference type="FunFam" id="3.40.50.2000:FF:000152">
    <property type="entry name" value="Glycosyltransferase"/>
    <property type="match status" value="1"/>
</dbReference>
<evidence type="ECO:0000256" key="2">
    <source>
        <dbReference type="ARBA" id="ARBA00022676"/>
    </source>
</evidence>